<keyword evidence="9" id="KW-1185">Reference proteome</keyword>
<feature type="transmembrane region" description="Helical" evidence="7">
    <location>
        <begin position="621"/>
        <end position="640"/>
    </location>
</feature>
<keyword evidence="4 7" id="KW-1133">Transmembrane helix</keyword>
<dbReference type="GO" id="GO:0016020">
    <property type="term" value="C:membrane"/>
    <property type="evidence" value="ECO:0007669"/>
    <property type="project" value="UniProtKB-SubCell"/>
</dbReference>
<evidence type="ECO:0000256" key="6">
    <source>
        <dbReference type="SAM" id="MobiDB-lite"/>
    </source>
</evidence>
<feature type="transmembrane region" description="Helical" evidence="7">
    <location>
        <begin position="548"/>
        <end position="572"/>
    </location>
</feature>
<dbReference type="Proteomes" id="UP000244722">
    <property type="component" value="Unassembled WGS sequence"/>
</dbReference>
<sequence length="664" mass="73156">MMELESLIINPAAQGTSVRKKKFEKTQIASCGSRSSKNNSKLEGDRKGAGFYLPVASFDPLEVNKNSDHADKPYQEEEGDVNDHESYRHRNSDSDSSDEEDDRRPQHRRHLLPSTPATIKSSLSHLFTIIPNSILPSNKMTTIPPEAETMPKDKNPLYFDGDAASVDSDAAKLAEMGYTQDLERNFSKWSLLGVSFALTNSWFGISASLVTGINSGGPIVTVYGIVLIALISACVGISLAELVSSMPNSGGQYYWVSMLAPRSRAKFLSYITGAVGYAGSIFTSASVALAIGSALMGMIQMNHPDLVIKRWMVFVAYQIFNLFAWFFNCYGKTLPKVASFFLYVSLTSFTVITITVLATSSPKQDAKFVFANFVNNTGWESNAIAFIVGLINPNWSFACLDSATHLAEEVPHPERNIPFAIMGTVAIGFVTAFLYSIAMFFSMKNLDELVNTATLVPILELYRQATGSKPAAIFLEFLICFTGLGCQIACHTWQARLCWSFARDRGLPGSQYWSQVHPTMGIPFYAHTMSCIIVALLGLLYIGSTTAFNSMVTACIVLLYISYAIPVTLLLAKGRNNIKHGPFWLGKLGLVANLVLLFWTGFTLVMYSFPYYMPVASGTMNYVSAVYGVVFILTIGYWFARGNRTFRGGSQRTAEAEHIVREHS</sequence>
<dbReference type="PANTHER" id="PTHR45649">
    <property type="entry name" value="AMINO-ACID PERMEASE BAT1"/>
    <property type="match status" value="1"/>
</dbReference>
<dbReference type="OrthoDB" id="2417308at2759"/>
<feature type="region of interest" description="Disordered" evidence="6">
    <location>
        <begin position="58"/>
        <end position="115"/>
    </location>
</feature>
<dbReference type="PANTHER" id="PTHR45649:SF7">
    <property type="entry name" value="CHOLINE TRANSPORT PROTEIN"/>
    <property type="match status" value="1"/>
</dbReference>
<organism evidence="8 9">
    <name type="scientific">Tuber borchii</name>
    <name type="common">White truffle</name>
    <dbReference type="NCBI Taxonomy" id="42251"/>
    <lineage>
        <taxon>Eukaryota</taxon>
        <taxon>Fungi</taxon>
        <taxon>Dikarya</taxon>
        <taxon>Ascomycota</taxon>
        <taxon>Pezizomycotina</taxon>
        <taxon>Pezizomycetes</taxon>
        <taxon>Pezizales</taxon>
        <taxon>Tuberaceae</taxon>
        <taxon>Tuber</taxon>
    </lineage>
</organism>
<evidence type="ECO:0000256" key="1">
    <source>
        <dbReference type="ARBA" id="ARBA00004141"/>
    </source>
</evidence>
<dbReference type="FunFam" id="1.20.1740.10:FF:000046">
    <property type="entry name" value="Amino-acid permease, putative"/>
    <property type="match status" value="1"/>
</dbReference>
<keyword evidence="5 7" id="KW-0472">Membrane</keyword>
<accession>A0A2T6ZZF1</accession>
<evidence type="ECO:0000313" key="9">
    <source>
        <dbReference type="Proteomes" id="UP000244722"/>
    </source>
</evidence>
<dbReference type="AlphaFoldDB" id="A0A2T6ZZF1"/>
<comment type="caution">
    <text evidence="8">The sequence shown here is derived from an EMBL/GenBank/DDBJ whole genome shotgun (WGS) entry which is preliminary data.</text>
</comment>
<feature type="transmembrane region" description="Helical" evidence="7">
    <location>
        <begin position="311"/>
        <end position="328"/>
    </location>
</feature>
<evidence type="ECO:0000256" key="3">
    <source>
        <dbReference type="ARBA" id="ARBA00022692"/>
    </source>
</evidence>
<dbReference type="EMBL" id="NESQ01000054">
    <property type="protein sequence ID" value="PUU80861.1"/>
    <property type="molecule type" value="Genomic_DNA"/>
</dbReference>
<feature type="transmembrane region" description="Helical" evidence="7">
    <location>
        <begin position="222"/>
        <end position="246"/>
    </location>
</feature>
<evidence type="ECO:0000313" key="8">
    <source>
        <dbReference type="EMBL" id="PUU80861.1"/>
    </source>
</evidence>
<feature type="transmembrane region" description="Helical" evidence="7">
    <location>
        <begin position="189"/>
        <end position="210"/>
    </location>
</feature>
<evidence type="ECO:0000256" key="5">
    <source>
        <dbReference type="ARBA" id="ARBA00023136"/>
    </source>
</evidence>
<dbReference type="Gene3D" id="1.20.1740.10">
    <property type="entry name" value="Amino acid/polyamine transporter I"/>
    <property type="match status" value="1"/>
</dbReference>
<comment type="subcellular location">
    <subcellularLocation>
        <location evidence="1">Membrane</location>
        <topology evidence="1">Multi-pass membrane protein</topology>
    </subcellularLocation>
</comment>
<feature type="transmembrane region" description="Helical" evidence="7">
    <location>
        <begin position="419"/>
        <end position="441"/>
    </location>
</feature>
<keyword evidence="3 7" id="KW-0812">Transmembrane</keyword>
<feature type="region of interest" description="Disordered" evidence="6">
    <location>
        <begin position="1"/>
        <end position="46"/>
    </location>
</feature>
<evidence type="ECO:0000256" key="4">
    <source>
        <dbReference type="ARBA" id="ARBA00022989"/>
    </source>
</evidence>
<dbReference type="Pfam" id="PF13520">
    <property type="entry name" value="AA_permease_2"/>
    <property type="match status" value="1"/>
</dbReference>
<evidence type="ECO:0000256" key="7">
    <source>
        <dbReference type="SAM" id="Phobius"/>
    </source>
</evidence>
<feature type="compositionally biased region" description="Polar residues" evidence="6">
    <location>
        <begin position="27"/>
        <end position="39"/>
    </location>
</feature>
<name>A0A2T6ZZF1_TUBBO</name>
<reference evidence="8 9" key="1">
    <citation type="submission" date="2017-04" db="EMBL/GenBank/DDBJ databases">
        <title>Draft genome sequence of Tuber borchii Vittad., a whitish edible truffle.</title>
        <authorList>
            <consortium name="DOE Joint Genome Institute"/>
            <person name="Murat C."/>
            <person name="Kuo A."/>
            <person name="Barry K.W."/>
            <person name="Clum A."/>
            <person name="Dockter R.B."/>
            <person name="Fauchery L."/>
            <person name="Iotti M."/>
            <person name="Kohler A."/>
            <person name="Labutti K."/>
            <person name="Lindquist E.A."/>
            <person name="Lipzen A."/>
            <person name="Ohm R.A."/>
            <person name="Wang M."/>
            <person name="Grigoriev I.V."/>
            <person name="Zambonelli A."/>
            <person name="Martin F.M."/>
        </authorList>
    </citation>
    <scope>NUCLEOTIDE SEQUENCE [LARGE SCALE GENOMIC DNA]</scope>
    <source>
        <strain evidence="8 9">Tbo3840</strain>
    </source>
</reference>
<feature type="transmembrane region" description="Helical" evidence="7">
    <location>
        <begin position="340"/>
        <end position="358"/>
    </location>
</feature>
<dbReference type="InterPro" id="IPR002293">
    <property type="entry name" value="AA/rel_permease1"/>
</dbReference>
<evidence type="ECO:0000256" key="2">
    <source>
        <dbReference type="ARBA" id="ARBA00022448"/>
    </source>
</evidence>
<keyword evidence="2" id="KW-0813">Transport</keyword>
<feature type="transmembrane region" description="Helical" evidence="7">
    <location>
        <begin position="584"/>
        <end position="609"/>
    </location>
</feature>
<feature type="transmembrane region" description="Helical" evidence="7">
    <location>
        <begin position="524"/>
        <end position="542"/>
    </location>
</feature>
<gene>
    <name evidence="8" type="ORF">B9Z19DRAFT_1078307</name>
</gene>
<protein>
    <submittedName>
        <fullName evidence="8">Amino acid permease-domain-containing protein</fullName>
    </submittedName>
</protein>
<dbReference type="STRING" id="42251.A0A2T6ZZF1"/>
<feature type="compositionally biased region" description="Basic and acidic residues" evidence="6">
    <location>
        <begin position="65"/>
        <end position="93"/>
    </location>
</feature>
<proteinExistence type="predicted"/>
<dbReference type="GO" id="GO:0015101">
    <property type="term" value="F:organic cation transmembrane transporter activity"/>
    <property type="evidence" value="ECO:0007669"/>
    <property type="project" value="UniProtKB-ARBA"/>
</dbReference>
<feature type="transmembrane region" description="Helical" evidence="7">
    <location>
        <begin position="267"/>
        <end position="291"/>
    </location>
</feature>